<evidence type="ECO:0000313" key="1">
    <source>
        <dbReference type="EMBL" id="CCE71174.1"/>
    </source>
</evidence>
<accession>G8ZK67</accession>
<comment type="miscellaneous">
    <text evidence="1">The sequence shown here is derived from an EMBL/GenBank/DDBJ third party annotation (TPA) entry.</text>
</comment>
<organism evidence="1 2">
    <name type="scientific">Pyrococcus abyssi (strain GE5 / Orsay)</name>
    <dbReference type="NCBI Taxonomy" id="272844"/>
    <lineage>
        <taxon>Archaea</taxon>
        <taxon>Methanobacteriati</taxon>
        <taxon>Methanobacteriota</taxon>
        <taxon>Thermococci</taxon>
        <taxon>Thermococcales</taxon>
        <taxon>Thermococcaceae</taxon>
        <taxon>Pyrococcus</taxon>
    </lineage>
</organism>
<evidence type="ECO:0000313" key="2">
    <source>
        <dbReference type="Proteomes" id="UP000009139"/>
    </source>
</evidence>
<dbReference type="Proteomes" id="UP000009139">
    <property type="component" value="Chromosome"/>
</dbReference>
<name>G8ZK67_PYRAB</name>
<sequence>MKSLSSRSAMLPRLMNLLIPTSCLAAQSSIAAPNAPLWLMNAIGPNLGLACLSGGLKLQSKPFSMLVTPKQFGPTTLIPHFLALLTSSSSRSALPASLNPADITTTPLTPFSPHSSITSGTNLAGTAITATSTSSGISLTLL</sequence>
<proteinExistence type="predicted"/>
<dbReference type="EMBL" id="HE613800">
    <property type="protein sequence ID" value="CCE71174.1"/>
    <property type="molecule type" value="Genomic_DNA"/>
</dbReference>
<reference evidence="1 2" key="1">
    <citation type="journal article" date="2012" name="Curr. Microbiol.">
        <title>Re-annotation of two hyperthermophilic archaea Pyrococcus abyssi GE5 and Pyrococcus furiosus DSM 3638.</title>
        <authorList>
            <person name="Gao J."/>
            <person name="Wang J."/>
        </authorList>
    </citation>
    <scope>GENOME REANNOTATION</scope>
    <source>
        <strain evidence="2">GE5 / Orsay</strain>
    </source>
</reference>
<dbReference type="AlphaFoldDB" id="G8ZK67"/>
<protein>
    <submittedName>
        <fullName evidence="1">Uncharacterized protein</fullName>
    </submittedName>
</protein>
<gene>
    <name evidence="1" type="ordered locus">PAB1117</name>
</gene>